<dbReference type="eggNOG" id="COG0583">
    <property type="taxonomic scope" value="Bacteria"/>
</dbReference>
<dbReference type="FunFam" id="1.10.10.10:FF:000001">
    <property type="entry name" value="LysR family transcriptional regulator"/>
    <property type="match status" value="1"/>
</dbReference>
<keyword evidence="7" id="KW-1185">Reference proteome</keyword>
<evidence type="ECO:0000313" key="6">
    <source>
        <dbReference type="EMBL" id="AFJ47226.1"/>
    </source>
</evidence>
<dbReference type="PROSITE" id="PS50931">
    <property type="entry name" value="HTH_LYSR"/>
    <property type="match status" value="1"/>
</dbReference>
<dbReference type="Pfam" id="PF03466">
    <property type="entry name" value="LysR_substrate"/>
    <property type="match status" value="1"/>
</dbReference>
<dbReference type="SUPFAM" id="SSF53850">
    <property type="entry name" value="Periplasmic binding protein-like II"/>
    <property type="match status" value="1"/>
</dbReference>
<keyword evidence="3" id="KW-0238">DNA-binding</keyword>
<dbReference type="Proteomes" id="UP000001955">
    <property type="component" value="Chromosome"/>
</dbReference>
<dbReference type="RefSeq" id="WP_002443557.1">
    <property type="nucleotide sequence ID" value="NC_017910.1"/>
</dbReference>
<keyword evidence="2" id="KW-0805">Transcription regulation</keyword>
<organism evidence="6 7">
    <name type="scientific">Shimwellia blattae (strain ATCC 29907 / DSM 4481 / JCM 1650 / NBRC 105725 / CDC 9005-74)</name>
    <name type="common">Escherichia blattae</name>
    <dbReference type="NCBI Taxonomy" id="630626"/>
    <lineage>
        <taxon>Bacteria</taxon>
        <taxon>Pseudomonadati</taxon>
        <taxon>Pseudomonadota</taxon>
        <taxon>Gammaproteobacteria</taxon>
        <taxon>Enterobacterales</taxon>
        <taxon>Enterobacteriaceae</taxon>
        <taxon>Shimwellia</taxon>
    </lineage>
</organism>
<dbReference type="PANTHER" id="PTHR30537">
    <property type="entry name" value="HTH-TYPE TRANSCRIPTIONAL REGULATOR"/>
    <property type="match status" value="1"/>
</dbReference>
<name>I2B9M2_SHIBC</name>
<dbReference type="GO" id="GO:0043565">
    <property type="term" value="F:sequence-specific DNA binding"/>
    <property type="evidence" value="ECO:0007669"/>
    <property type="project" value="TreeGrafter"/>
</dbReference>
<accession>I2B9M2</accession>
<dbReference type="SUPFAM" id="SSF46785">
    <property type="entry name" value="Winged helix' DNA-binding domain"/>
    <property type="match status" value="1"/>
</dbReference>
<dbReference type="Pfam" id="PF00126">
    <property type="entry name" value="HTH_1"/>
    <property type="match status" value="1"/>
</dbReference>
<evidence type="ECO:0000256" key="1">
    <source>
        <dbReference type="ARBA" id="ARBA00009437"/>
    </source>
</evidence>
<protein>
    <submittedName>
        <fullName evidence="6">Transcriptional regulator (LysR family)</fullName>
    </submittedName>
</protein>
<dbReference type="KEGG" id="ebt:EBL_c21350"/>
<accession>K6W425</accession>
<dbReference type="CDD" id="cd08475">
    <property type="entry name" value="PBP2_CrgA_like_6"/>
    <property type="match status" value="1"/>
</dbReference>
<dbReference type="HOGENOM" id="CLU_039613_16_0_6"/>
<dbReference type="PRINTS" id="PR00039">
    <property type="entry name" value="HTHLYSR"/>
</dbReference>
<dbReference type="Gene3D" id="1.10.10.10">
    <property type="entry name" value="Winged helix-like DNA-binding domain superfamily/Winged helix DNA-binding domain"/>
    <property type="match status" value="1"/>
</dbReference>
<gene>
    <name evidence="6" type="ordered locus">EBL_c21350</name>
</gene>
<dbReference type="GO" id="GO:0003700">
    <property type="term" value="F:DNA-binding transcription factor activity"/>
    <property type="evidence" value="ECO:0007669"/>
    <property type="project" value="InterPro"/>
</dbReference>
<reference evidence="6 7" key="1">
    <citation type="journal article" date="2012" name="J. Bacteriol.">
        <title>Complete genome sequence of the B12-producing Shimwellia blattae strain DSM 4481, isolated from a cockroach.</title>
        <authorList>
            <person name="Brzuszkiewicz E."/>
            <person name="Waschkowitz T."/>
            <person name="Wiezer A."/>
            <person name="Daniel R."/>
        </authorList>
    </citation>
    <scope>NUCLEOTIDE SEQUENCE [LARGE SCALE GENOMIC DNA]</scope>
    <source>
        <strain evidence="7">ATCC 29907 / DSM 4481 / JCM 1650 / NBRC 105725 / CDC 9005-74</strain>
    </source>
</reference>
<evidence type="ECO:0000256" key="4">
    <source>
        <dbReference type="ARBA" id="ARBA00023163"/>
    </source>
</evidence>
<feature type="domain" description="HTH lysR-type" evidence="5">
    <location>
        <begin position="10"/>
        <end position="60"/>
    </location>
</feature>
<evidence type="ECO:0000256" key="3">
    <source>
        <dbReference type="ARBA" id="ARBA00023125"/>
    </source>
</evidence>
<dbReference type="EMBL" id="CP001560">
    <property type="protein sequence ID" value="AFJ47226.1"/>
    <property type="molecule type" value="Genomic_DNA"/>
</dbReference>
<dbReference type="InterPro" id="IPR036390">
    <property type="entry name" value="WH_DNA-bd_sf"/>
</dbReference>
<dbReference type="Gene3D" id="3.40.190.290">
    <property type="match status" value="1"/>
</dbReference>
<evidence type="ECO:0000259" key="5">
    <source>
        <dbReference type="PROSITE" id="PS50931"/>
    </source>
</evidence>
<sequence length="310" mass="34673">MRTELSGIPVFTAVVECGNFARAAARLHLTRSAVSKTIARLEERLGAALFQRTTRRLILTEEGEIFYQQSRQALDCIRDAEDEINRGKEHVQGRLRISLPVLFGRNCVAPILFTLARRYPQLRLELSFSDRQVNLFEEGFDLAIRIGELADSGSLKARPLGHHNMVLCASAAYLRTHPAPQTIDELGEHPAIGYLHNGTLQHWRLKNEQGIRVDFRPATVMSADDFSAISQAVNDDLGIAWLPDWLVAREIALGQLQVILPESASERFTISAVWPQAPWLPQKIRVTLDALVARLPEQMADGGLLNNSKQ</sequence>
<dbReference type="InterPro" id="IPR058163">
    <property type="entry name" value="LysR-type_TF_proteobact-type"/>
</dbReference>
<dbReference type="InterPro" id="IPR005119">
    <property type="entry name" value="LysR_subst-bd"/>
</dbReference>
<evidence type="ECO:0000256" key="2">
    <source>
        <dbReference type="ARBA" id="ARBA00023015"/>
    </source>
</evidence>
<keyword evidence="4" id="KW-0804">Transcription</keyword>
<dbReference type="PANTHER" id="PTHR30537:SF5">
    <property type="entry name" value="HTH-TYPE TRANSCRIPTIONAL ACTIVATOR TTDR-RELATED"/>
    <property type="match status" value="1"/>
</dbReference>
<evidence type="ECO:0000313" key="7">
    <source>
        <dbReference type="Proteomes" id="UP000001955"/>
    </source>
</evidence>
<dbReference type="GO" id="GO:0006351">
    <property type="term" value="P:DNA-templated transcription"/>
    <property type="evidence" value="ECO:0007669"/>
    <property type="project" value="TreeGrafter"/>
</dbReference>
<dbReference type="InterPro" id="IPR000847">
    <property type="entry name" value="LysR_HTH_N"/>
</dbReference>
<comment type="similarity">
    <text evidence="1">Belongs to the LysR transcriptional regulatory family.</text>
</comment>
<dbReference type="PATRIC" id="fig|630626.3.peg.2071"/>
<dbReference type="OrthoDB" id="9110639at2"/>
<proteinExistence type="inferred from homology"/>
<dbReference type="InterPro" id="IPR036388">
    <property type="entry name" value="WH-like_DNA-bd_sf"/>
</dbReference>
<dbReference type="AlphaFoldDB" id="I2B9M2"/>
<dbReference type="STRING" id="630626.EBL_c21350"/>